<feature type="region of interest" description="Disordered" evidence="1">
    <location>
        <begin position="761"/>
        <end position="808"/>
    </location>
</feature>
<feature type="compositionally biased region" description="Pro residues" evidence="1">
    <location>
        <begin position="771"/>
        <end position="781"/>
    </location>
</feature>
<proteinExistence type="predicted"/>
<feature type="compositionally biased region" description="Polar residues" evidence="1">
    <location>
        <begin position="192"/>
        <end position="209"/>
    </location>
</feature>
<protein>
    <recommendedName>
        <fullName evidence="4">Nipped-B-like protein B</fullName>
    </recommendedName>
</protein>
<feature type="compositionally biased region" description="Basic and acidic residues" evidence="1">
    <location>
        <begin position="210"/>
        <end position="376"/>
    </location>
</feature>
<feature type="compositionally biased region" description="Polar residues" evidence="1">
    <location>
        <begin position="787"/>
        <end position="796"/>
    </location>
</feature>
<evidence type="ECO:0000313" key="2">
    <source>
        <dbReference type="EMBL" id="KAL0950976.1"/>
    </source>
</evidence>
<feature type="region of interest" description="Disordered" evidence="1">
    <location>
        <begin position="488"/>
        <end position="528"/>
    </location>
</feature>
<gene>
    <name evidence="2" type="ORF">HGRIS_007724</name>
</gene>
<feature type="region of interest" description="Disordered" evidence="1">
    <location>
        <begin position="544"/>
        <end position="740"/>
    </location>
</feature>
<feature type="compositionally biased region" description="Polar residues" evidence="1">
    <location>
        <begin position="593"/>
        <end position="604"/>
    </location>
</feature>
<keyword evidence="3" id="KW-1185">Reference proteome</keyword>
<feature type="region of interest" description="Disordered" evidence="1">
    <location>
        <begin position="1"/>
        <end position="52"/>
    </location>
</feature>
<feature type="compositionally biased region" description="Basic and acidic residues" evidence="1">
    <location>
        <begin position="386"/>
        <end position="406"/>
    </location>
</feature>
<feature type="compositionally biased region" description="Basic and acidic residues" evidence="1">
    <location>
        <begin position="106"/>
        <end position="115"/>
    </location>
</feature>
<feature type="region of interest" description="Disordered" evidence="1">
    <location>
        <begin position="92"/>
        <end position="475"/>
    </location>
</feature>
<feature type="compositionally biased region" description="Polar residues" evidence="1">
    <location>
        <begin position="121"/>
        <end position="141"/>
    </location>
</feature>
<evidence type="ECO:0000313" key="3">
    <source>
        <dbReference type="Proteomes" id="UP001556367"/>
    </source>
</evidence>
<comment type="caution">
    <text evidence="2">The sequence shown here is derived from an EMBL/GenBank/DDBJ whole genome shotgun (WGS) entry which is preliminary data.</text>
</comment>
<reference evidence="3" key="1">
    <citation type="submission" date="2024-06" db="EMBL/GenBank/DDBJ databases">
        <title>Multi-omics analyses provide insights into the biosynthesis of the anticancer antibiotic pleurotin in Hohenbuehelia grisea.</title>
        <authorList>
            <person name="Weaver J.A."/>
            <person name="Alberti F."/>
        </authorList>
    </citation>
    <scope>NUCLEOTIDE SEQUENCE [LARGE SCALE GENOMIC DNA]</scope>
    <source>
        <strain evidence="3">T-177</strain>
    </source>
</reference>
<feature type="compositionally biased region" description="Basic and acidic residues" evidence="1">
    <location>
        <begin position="435"/>
        <end position="451"/>
    </location>
</feature>
<feature type="compositionally biased region" description="Polar residues" evidence="1">
    <location>
        <begin position="652"/>
        <end position="666"/>
    </location>
</feature>
<organism evidence="2 3">
    <name type="scientific">Hohenbuehelia grisea</name>
    <dbReference type="NCBI Taxonomy" id="104357"/>
    <lineage>
        <taxon>Eukaryota</taxon>
        <taxon>Fungi</taxon>
        <taxon>Dikarya</taxon>
        <taxon>Basidiomycota</taxon>
        <taxon>Agaricomycotina</taxon>
        <taxon>Agaricomycetes</taxon>
        <taxon>Agaricomycetidae</taxon>
        <taxon>Agaricales</taxon>
        <taxon>Pleurotineae</taxon>
        <taxon>Pleurotaceae</taxon>
        <taxon>Hohenbuehelia</taxon>
    </lineage>
</organism>
<name>A0ABR3J637_9AGAR</name>
<feature type="compositionally biased region" description="Basic and acidic residues" evidence="1">
    <location>
        <begin position="146"/>
        <end position="187"/>
    </location>
</feature>
<evidence type="ECO:0008006" key="4">
    <source>
        <dbReference type="Google" id="ProtNLM"/>
    </source>
</evidence>
<feature type="compositionally biased region" description="Polar residues" evidence="1">
    <location>
        <begin position="517"/>
        <end position="528"/>
    </location>
</feature>
<feature type="compositionally biased region" description="Low complexity" evidence="1">
    <location>
        <begin position="456"/>
        <end position="469"/>
    </location>
</feature>
<dbReference type="Proteomes" id="UP001556367">
    <property type="component" value="Unassembled WGS sequence"/>
</dbReference>
<feature type="compositionally biased region" description="Polar residues" evidence="1">
    <location>
        <begin position="1"/>
        <end position="14"/>
    </location>
</feature>
<accession>A0ABR3J637</accession>
<dbReference type="EMBL" id="JASNQZ010000011">
    <property type="protein sequence ID" value="KAL0950976.1"/>
    <property type="molecule type" value="Genomic_DNA"/>
</dbReference>
<sequence>MASNDSSISQNETTPAAVEQLTKAVASAGLQDGLGQVEPTESEKDTGTPLARPMIIYTRAQIVYLHKSPLVRPPEGMPELNDWFGLENVQNLTRKEPEMSSPPSTNRDRRFRRDADDGDVSSRTGFRSTLAQPSQMGNFKHQSLRTADRDRDRDTDRDRDGHERLRNLSDKYDRDRLAPGRKERDTAPHLTSGASSRLSGQAQGTATSSRRTEGRDGTTRKPREANDDWRRGTDGQRIGRDDRSDTTRRDREDRERPRSRVRESSRHRRDTSLPRRERERDRDRNRDREDRDRDRDRRDRDRTTTRDGDSRDWERVERRDRGPRDSDSRYDRDDRESADHDDPRRWRDDGRRDERIAARRTAPADREWNRDDDRGKRNLPRPKRANGADERDDRQEREREKEKEPAWMDNYDPSAPSVLGNKAGELDGIQAFKKSMKEKEAKTKGGARTKDVSVTASSPPAAESDAPENPLDEIQQFKLLMKREAGNRVKDGPMPEMLPSAPKAESSVPADSVPGARQSSPPGLSANSVMDSAIVTAVIAQPGKNAAPSIEPPSANGPISLLSLLGQPQSNANPLLDTSKPPPGLVASPDPNRPSSRQTATQATLGLGKPQQESSPAPAALHTPPVGSRLLAFGSRSSSNQLAKAESPNPPFSSAQNGLSSPQPVGNHSDMHINSPGLQQGPSRHDPLRGPGALSPLEARQQPSPSVLSNGFDPAIIQASDTISRRPPQLTDNGPLPDHNAILDPSTNVALASSKGSRFAKFFDGKGKDGAPPPPKLPAPSPIGSATLPSQASSRQDPGAPNAIGGVATEHRAMEDIFAMLSNSVQVNLRNEP</sequence>
<evidence type="ECO:0000256" key="1">
    <source>
        <dbReference type="SAM" id="MobiDB-lite"/>
    </source>
</evidence>